<comment type="caution">
    <text evidence="2">The sequence shown here is derived from an EMBL/GenBank/DDBJ whole genome shotgun (WGS) entry which is preliminary data.</text>
</comment>
<sequence>MFKYRVGLPFWRSLARMGITLSVMIEVLHDNEANVFVVTSPNLHGLIVEASDIKALLHEIHSSIDELLYEELSHQVNVNIKIAGVAYV</sequence>
<name>V8FV18_9BURK</name>
<organism evidence="2 3">
    <name type="scientific">Pelistega indica</name>
    <dbReference type="NCBI Taxonomy" id="1414851"/>
    <lineage>
        <taxon>Bacteria</taxon>
        <taxon>Pseudomonadati</taxon>
        <taxon>Pseudomonadota</taxon>
        <taxon>Betaproteobacteria</taxon>
        <taxon>Burkholderiales</taxon>
        <taxon>Alcaligenaceae</taxon>
        <taxon>Pelistega</taxon>
    </lineage>
</organism>
<dbReference type="OrthoDB" id="8912376at2"/>
<keyword evidence="3" id="KW-1185">Reference proteome</keyword>
<protein>
    <recommendedName>
        <fullName evidence="1">DUF1902 domain-containing protein</fullName>
    </recommendedName>
</protein>
<evidence type="ECO:0000259" key="1">
    <source>
        <dbReference type="Pfam" id="PF08972"/>
    </source>
</evidence>
<dbReference type="Gene3D" id="3.30.2390.10">
    <property type="entry name" value="TTHA1013-like"/>
    <property type="match status" value="1"/>
</dbReference>
<dbReference type="EMBL" id="AYSV01000115">
    <property type="protein sequence ID" value="ETD67736.1"/>
    <property type="molecule type" value="Genomic_DNA"/>
</dbReference>
<evidence type="ECO:0000313" key="3">
    <source>
        <dbReference type="Proteomes" id="UP000018766"/>
    </source>
</evidence>
<dbReference type="SUPFAM" id="SSF143100">
    <property type="entry name" value="TTHA1013/TTHA0281-like"/>
    <property type="match status" value="1"/>
</dbReference>
<dbReference type="InterPro" id="IPR035069">
    <property type="entry name" value="TTHA1013/TTHA0281-like"/>
</dbReference>
<dbReference type="Pfam" id="PF08972">
    <property type="entry name" value="DUF1902"/>
    <property type="match status" value="1"/>
</dbReference>
<proteinExistence type="predicted"/>
<evidence type="ECO:0000313" key="2">
    <source>
        <dbReference type="EMBL" id="ETD67736.1"/>
    </source>
</evidence>
<dbReference type="InterPro" id="IPR015066">
    <property type="entry name" value="DUF1902"/>
</dbReference>
<gene>
    <name evidence="2" type="ORF">V757_10995</name>
</gene>
<dbReference type="AlphaFoldDB" id="V8FV18"/>
<accession>V8FV18</accession>
<dbReference type="Proteomes" id="UP000018766">
    <property type="component" value="Unassembled WGS sequence"/>
</dbReference>
<feature type="domain" description="DUF1902" evidence="1">
    <location>
        <begin position="24"/>
        <end position="73"/>
    </location>
</feature>
<reference evidence="2 3" key="1">
    <citation type="submission" date="2013-11" db="EMBL/GenBank/DDBJ databases">
        <title>Genomic analysis of Pelistega sp. HM-7.</title>
        <authorList>
            <person name="Kumbhare S.V."/>
            <person name="Shetty S.A."/>
            <person name="Sharma O."/>
            <person name="Dhotre D.P."/>
        </authorList>
    </citation>
    <scope>NUCLEOTIDE SEQUENCE [LARGE SCALE GENOMIC DNA]</scope>
    <source>
        <strain evidence="2 3">HM-7</strain>
    </source>
</reference>